<protein>
    <submittedName>
        <fullName evidence="1">Uncharacterized protein</fullName>
    </submittedName>
</protein>
<gene>
    <name evidence="1" type="ORF">AVEN_257674_1</name>
</gene>
<reference evidence="1 2" key="1">
    <citation type="journal article" date="2019" name="Sci. Rep.">
        <title>Orb-weaving spider Araneus ventricosus genome elucidates the spidroin gene catalogue.</title>
        <authorList>
            <person name="Kono N."/>
            <person name="Nakamura H."/>
            <person name="Ohtoshi R."/>
            <person name="Moran D.A.P."/>
            <person name="Shinohara A."/>
            <person name="Yoshida Y."/>
            <person name="Fujiwara M."/>
            <person name="Mori M."/>
            <person name="Tomita M."/>
            <person name="Arakawa K."/>
        </authorList>
    </citation>
    <scope>NUCLEOTIDE SEQUENCE [LARGE SCALE GENOMIC DNA]</scope>
</reference>
<feature type="non-terminal residue" evidence="1">
    <location>
        <position position="1"/>
    </location>
</feature>
<proteinExistence type="predicted"/>
<comment type="caution">
    <text evidence="1">The sequence shown here is derived from an EMBL/GenBank/DDBJ whole genome shotgun (WGS) entry which is preliminary data.</text>
</comment>
<evidence type="ECO:0000313" key="2">
    <source>
        <dbReference type="Proteomes" id="UP000499080"/>
    </source>
</evidence>
<feature type="non-terminal residue" evidence="1">
    <location>
        <position position="52"/>
    </location>
</feature>
<accession>A0A4Y2LFZ2</accession>
<sequence>IYHFTFKFLGKKRKFVHHVHQKTMIQDWNVDQIYWTEQQTLIGLKKTISQHY</sequence>
<evidence type="ECO:0000313" key="1">
    <source>
        <dbReference type="EMBL" id="GBN13090.1"/>
    </source>
</evidence>
<keyword evidence="2" id="KW-1185">Reference proteome</keyword>
<dbReference type="EMBL" id="BGPR01005754">
    <property type="protein sequence ID" value="GBN13090.1"/>
    <property type="molecule type" value="Genomic_DNA"/>
</dbReference>
<dbReference type="AlphaFoldDB" id="A0A4Y2LFZ2"/>
<name>A0A4Y2LFZ2_ARAVE</name>
<dbReference type="Proteomes" id="UP000499080">
    <property type="component" value="Unassembled WGS sequence"/>
</dbReference>
<organism evidence="1 2">
    <name type="scientific">Araneus ventricosus</name>
    <name type="common">Orbweaver spider</name>
    <name type="synonym">Epeira ventricosa</name>
    <dbReference type="NCBI Taxonomy" id="182803"/>
    <lineage>
        <taxon>Eukaryota</taxon>
        <taxon>Metazoa</taxon>
        <taxon>Ecdysozoa</taxon>
        <taxon>Arthropoda</taxon>
        <taxon>Chelicerata</taxon>
        <taxon>Arachnida</taxon>
        <taxon>Araneae</taxon>
        <taxon>Araneomorphae</taxon>
        <taxon>Entelegynae</taxon>
        <taxon>Araneoidea</taxon>
        <taxon>Araneidae</taxon>
        <taxon>Araneus</taxon>
    </lineage>
</organism>